<dbReference type="AlphaFoldDB" id="A0A1I3I8J4"/>
<feature type="transmembrane region" description="Helical" evidence="1">
    <location>
        <begin position="46"/>
        <end position="68"/>
    </location>
</feature>
<dbReference type="Proteomes" id="UP000199110">
    <property type="component" value="Unassembled WGS sequence"/>
</dbReference>
<feature type="transmembrane region" description="Helical" evidence="1">
    <location>
        <begin position="12"/>
        <end position="34"/>
    </location>
</feature>
<accession>A0A1I3I8J4</accession>
<dbReference type="RefSeq" id="WP_092777420.1">
    <property type="nucleotide sequence ID" value="NZ_FORA01000001.1"/>
</dbReference>
<protein>
    <submittedName>
        <fullName evidence="2">Uncharacterized protein</fullName>
    </submittedName>
</protein>
<name>A0A1I3I8J4_9RHOB</name>
<reference evidence="2 3" key="1">
    <citation type="submission" date="2016-10" db="EMBL/GenBank/DDBJ databases">
        <authorList>
            <person name="de Groot N.N."/>
        </authorList>
    </citation>
    <scope>NUCLEOTIDE SEQUENCE [LARGE SCALE GENOMIC DNA]</scope>
    <source>
        <strain evidence="2 3">DSM 19073</strain>
    </source>
</reference>
<evidence type="ECO:0000313" key="2">
    <source>
        <dbReference type="EMBL" id="SFI44256.1"/>
    </source>
</evidence>
<dbReference type="EMBL" id="FORA01000001">
    <property type="protein sequence ID" value="SFI44256.1"/>
    <property type="molecule type" value="Genomic_DNA"/>
</dbReference>
<keyword evidence="3" id="KW-1185">Reference proteome</keyword>
<dbReference type="STRING" id="390807.SAMN04488095_0858"/>
<evidence type="ECO:0000313" key="3">
    <source>
        <dbReference type="Proteomes" id="UP000199110"/>
    </source>
</evidence>
<keyword evidence="1" id="KW-1133">Transmembrane helix</keyword>
<gene>
    <name evidence="2" type="ORF">SAMN04488095_0858</name>
</gene>
<feature type="transmembrane region" description="Helical" evidence="1">
    <location>
        <begin position="113"/>
        <end position="130"/>
    </location>
</feature>
<keyword evidence="1" id="KW-0472">Membrane</keyword>
<organism evidence="2 3">
    <name type="scientific">Jannaschia pohangensis</name>
    <dbReference type="NCBI Taxonomy" id="390807"/>
    <lineage>
        <taxon>Bacteria</taxon>
        <taxon>Pseudomonadati</taxon>
        <taxon>Pseudomonadota</taxon>
        <taxon>Alphaproteobacteria</taxon>
        <taxon>Rhodobacterales</taxon>
        <taxon>Roseobacteraceae</taxon>
        <taxon>Jannaschia</taxon>
    </lineage>
</organism>
<proteinExistence type="predicted"/>
<evidence type="ECO:0000256" key="1">
    <source>
        <dbReference type="SAM" id="Phobius"/>
    </source>
</evidence>
<sequence length="156" mass="16231">MTRPITLPFFALTYLPAAMVSGAVGLVVLVAANLTTRGIQTPGVDSLAAASGLTLALLTVGAPQIVLGSRALRSRLWGGLPIWAMLAATWIVAAWDIARAIGVVALPRLPVETLPACALLFVLLTLAVFFTGNWRLCHPSGATAPRIAAFLPDPVP</sequence>
<keyword evidence="1" id="KW-0812">Transmembrane</keyword>
<feature type="transmembrane region" description="Helical" evidence="1">
    <location>
        <begin position="80"/>
        <end position="101"/>
    </location>
</feature>